<proteinExistence type="predicted"/>
<dbReference type="InterPro" id="IPR011990">
    <property type="entry name" value="TPR-like_helical_dom_sf"/>
</dbReference>
<reference evidence="2 3" key="1">
    <citation type="submission" date="2016-10" db="EMBL/GenBank/DDBJ databases">
        <authorList>
            <person name="de Groot N.N."/>
        </authorList>
    </citation>
    <scope>NUCLEOTIDE SEQUENCE [LARGE SCALE GENOMIC DNA]</scope>
    <source>
        <strain evidence="2 3">MP1X4</strain>
    </source>
</reference>
<dbReference type="Pfam" id="PF12771">
    <property type="entry name" value="SusD-like_2"/>
    <property type="match status" value="1"/>
</dbReference>
<dbReference type="Gene3D" id="1.25.40.390">
    <property type="match status" value="1"/>
</dbReference>
<dbReference type="RefSeq" id="WP_091370590.1">
    <property type="nucleotide sequence ID" value="NZ_LT629740.1"/>
</dbReference>
<evidence type="ECO:0000256" key="1">
    <source>
        <dbReference type="SAM" id="SignalP"/>
    </source>
</evidence>
<feature type="chain" id="PRO_5009260766" evidence="1">
    <location>
        <begin position="19"/>
        <end position="491"/>
    </location>
</feature>
<organism evidence="2 3">
    <name type="scientific">Mucilaginibacter mallensis</name>
    <dbReference type="NCBI Taxonomy" id="652787"/>
    <lineage>
        <taxon>Bacteria</taxon>
        <taxon>Pseudomonadati</taxon>
        <taxon>Bacteroidota</taxon>
        <taxon>Sphingobacteriia</taxon>
        <taxon>Sphingobacteriales</taxon>
        <taxon>Sphingobacteriaceae</taxon>
        <taxon>Mucilaginibacter</taxon>
    </lineage>
</organism>
<dbReference type="InterPro" id="IPR041662">
    <property type="entry name" value="SusD-like_2"/>
</dbReference>
<keyword evidence="1" id="KW-0732">Signal</keyword>
<accession>A0A1H1T538</accession>
<name>A0A1H1T538_MUCMA</name>
<dbReference type="PROSITE" id="PS51257">
    <property type="entry name" value="PROKAR_LIPOPROTEIN"/>
    <property type="match status" value="1"/>
</dbReference>
<dbReference type="Proteomes" id="UP000199679">
    <property type="component" value="Chromosome I"/>
</dbReference>
<dbReference type="OrthoDB" id="9766256at2"/>
<sequence>MKNITYKFLSFLLVTALATSCTKNFEKINSNPDATTTVSSAALLSDALVRTSTVDMESRFNYCHAFMQYGYSSFWSGTTYVISDGPASSLWNNFYTPVLTSLDYLINQTKNDATQASTYAAARIWRVFIFQKLTDFYGDIPYSQSGLALTDKVYTPVYDKQQQIYASLITELRASIALLAANSSQTVQGDQFYSGSASQWKKLGASLLLKVGMRLIKIDPTQASSLAKEAVADGVMTSNADMPVLNHSTTFANGIYTVVEDGVEHFFLHKTLVSEMQNADDPRLPIYGAVYSAPVSQGGVITDDMPADFIGYSFSSSDPQPTVRINASVFGQQATPFFDYQYAEVAFLEAEAVVRGYITGDANTFYTAGVTGQMQSLALLPTTPTITTAQITAYLTQNPLPATAEAQIERINTEYWLAAFAFDGEDEYANWRRTGYPVLTANPGSVSKTIPRKMVYPQSEFNLNNANVNAALAAYGNQNTFNSSAIVWWDK</sequence>
<gene>
    <name evidence="2" type="ORF">SAMN05216490_1367</name>
</gene>
<dbReference type="SUPFAM" id="SSF48452">
    <property type="entry name" value="TPR-like"/>
    <property type="match status" value="1"/>
</dbReference>
<feature type="signal peptide" evidence="1">
    <location>
        <begin position="1"/>
        <end position="18"/>
    </location>
</feature>
<dbReference type="EMBL" id="LT629740">
    <property type="protein sequence ID" value="SDS55372.1"/>
    <property type="molecule type" value="Genomic_DNA"/>
</dbReference>
<evidence type="ECO:0000313" key="3">
    <source>
        <dbReference type="Proteomes" id="UP000199679"/>
    </source>
</evidence>
<dbReference type="STRING" id="652787.SAMN05216490_1367"/>
<dbReference type="AlphaFoldDB" id="A0A1H1T538"/>
<evidence type="ECO:0000313" key="2">
    <source>
        <dbReference type="EMBL" id="SDS55372.1"/>
    </source>
</evidence>
<keyword evidence="3" id="KW-1185">Reference proteome</keyword>
<protein>
    <submittedName>
        <fullName evidence="2">Starch-binding associating with outer membrane</fullName>
    </submittedName>
</protein>